<comment type="subcellular location">
    <subcellularLocation>
        <location evidence="2">Chromosome</location>
    </subcellularLocation>
    <subcellularLocation>
        <location evidence="1 6">Nucleus</location>
    </subcellularLocation>
</comment>
<dbReference type="GO" id="GO:0000786">
    <property type="term" value="C:nucleosome"/>
    <property type="evidence" value="ECO:0007669"/>
    <property type="project" value="InterPro"/>
</dbReference>
<dbReference type="Pfam" id="PF00538">
    <property type="entry name" value="Linker_histone"/>
    <property type="match status" value="1"/>
</dbReference>
<keyword evidence="10" id="KW-1185">Reference proteome</keyword>
<sequence length="133" mass="13536">MSDVAAAAPAKSPAKKAAKARTQAKPADHPKYIAMIAAAVGALKERGGSSGQAILKYIMANYKVGNEVINARVKTGLKAGVKAGTLKQVKGTGAAGSFRLGEKKVAAKKPAKAKKPQVVKKPAAKKAAKTVSC</sequence>
<evidence type="ECO:0000256" key="7">
    <source>
        <dbReference type="SAM" id="MobiDB-lite"/>
    </source>
</evidence>
<dbReference type="InterPro" id="IPR036390">
    <property type="entry name" value="WH_DNA-bd_sf"/>
</dbReference>
<keyword evidence="3 6" id="KW-0158">Chromosome</keyword>
<dbReference type="InterPro" id="IPR005819">
    <property type="entry name" value="H1/H5"/>
</dbReference>
<evidence type="ECO:0000256" key="5">
    <source>
        <dbReference type="ARBA" id="ARBA00023242"/>
    </source>
</evidence>
<dbReference type="InterPro" id="IPR005818">
    <property type="entry name" value="Histone_H1/H5_H15"/>
</dbReference>
<organism evidence="9 10">
    <name type="scientific">Littorina saxatilis</name>
    <dbReference type="NCBI Taxonomy" id="31220"/>
    <lineage>
        <taxon>Eukaryota</taxon>
        <taxon>Metazoa</taxon>
        <taxon>Spiralia</taxon>
        <taxon>Lophotrochozoa</taxon>
        <taxon>Mollusca</taxon>
        <taxon>Gastropoda</taxon>
        <taxon>Caenogastropoda</taxon>
        <taxon>Littorinimorpha</taxon>
        <taxon>Littorinoidea</taxon>
        <taxon>Littorinidae</taxon>
        <taxon>Littorina</taxon>
    </lineage>
</organism>
<keyword evidence="4 6" id="KW-0238">DNA-binding</keyword>
<evidence type="ECO:0000256" key="4">
    <source>
        <dbReference type="ARBA" id="ARBA00023125"/>
    </source>
</evidence>
<dbReference type="AlphaFoldDB" id="A0AAN9ALE1"/>
<evidence type="ECO:0000256" key="6">
    <source>
        <dbReference type="RuleBase" id="RU003894"/>
    </source>
</evidence>
<dbReference type="GO" id="GO:0003690">
    <property type="term" value="F:double-stranded DNA binding"/>
    <property type="evidence" value="ECO:0007669"/>
    <property type="project" value="TreeGrafter"/>
</dbReference>
<feature type="domain" description="H15" evidence="8">
    <location>
        <begin position="28"/>
        <end position="102"/>
    </location>
</feature>
<dbReference type="SMART" id="SM00526">
    <property type="entry name" value="H15"/>
    <property type="match status" value="1"/>
</dbReference>
<evidence type="ECO:0000256" key="2">
    <source>
        <dbReference type="ARBA" id="ARBA00004286"/>
    </source>
</evidence>
<dbReference type="PRINTS" id="PR00624">
    <property type="entry name" value="HISTONEH5"/>
</dbReference>
<feature type="region of interest" description="Disordered" evidence="7">
    <location>
        <begin position="1"/>
        <end position="26"/>
    </location>
</feature>
<dbReference type="GO" id="GO:0030527">
    <property type="term" value="F:structural constituent of chromatin"/>
    <property type="evidence" value="ECO:0007669"/>
    <property type="project" value="InterPro"/>
</dbReference>
<feature type="region of interest" description="Disordered" evidence="7">
    <location>
        <begin position="106"/>
        <end position="133"/>
    </location>
</feature>
<dbReference type="Gene3D" id="1.10.10.10">
    <property type="entry name" value="Winged helix-like DNA-binding domain superfamily/Winged helix DNA-binding domain"/>
    <property type="match status" value="1"/>
</dbReference>
<dbReference type="FunFam" id="1.10.10.10:FF:000140">
    <property type="entry name" value="Histone H1.0"/>
    <property type="match status" value="1"/>
</dbReference>
<dbReference type="GO" id="GO:0045910">
    <property type="term" value="P:negative regulation of DNA recombination"/>
    <property type="evidence" value="ECO:0007669"/>
    <property type="project" value="TreeGrafter"/>
</dbReference>
<dbReference type="GO" id="GO:0031492">
    <property type="term" value="F:nucleosomal DNA binding"/>
    <property type="evidence" value="ECO:0007669"/>
    <property type="project" value="TreeGrafter"/>
</dbReference>
<dbReference type="GO" id="GO:0006334">
    <property type="term" value="P:nucleosome assembly"/>
    <property type="evidence" value="ECO:0007669"/>
    <property type="project" value="InterPro"/>
</dbReference>
<accession>A0AAN9ALE1</accession>
<dbReference type="PANTHER" id="PTHR11467">
    <property type="entry name" value="HISTONE H1"/>
    <property type="match status" value="1"/>
</dbReference>
<feature type="compositionally biased region" description="Low complexity" evidence="7">
    <location>
        <begin position="1"/>
        <end position="12"/>
    </location>
</feature>
<keyword evidence="5 6" id="KW-0539">Nucleus</keyword>
<comment type="similarity">
    <text evidence="6">Belongs to the histone H1/H5 family.</text>
</comment>
<protein>
    <recommendedName>
        <fullName evidence="8">H15 domain-containing protein</fullName>
    </recommendedName>
</protein>
<dbReference type="GO" id="GO:0005634">
    <property type="term" value="C:nucleus"/>
    <property type="evidence" value="ECO:0007669"/>
    <property type="project" value="UniProtKB-SubCell"/>
</dbReference>
<dbReference type="CDD" id="cd00073">
    <property type="entry name" value="H15"/>
    <property type="match status" value="1"/>
</dbReference>
<dbReference type="InterPro" id="IPR036388">
    <property type="entry name" value="WH-like_DNA-bd_sf"/>
</dbReference>
<evidence type="ECO:0000256" key="1">
    <source>
        <dbReference type="ARBA" id="ARBA00004123"/>
    </source>
</evidence>
<gene>
    <name evidence="9" type="ORF">V1264_024920</name>
</gene>
<evidence type="ECO:0000259" key="8">
    <source>
        <dbReference type="PROSITE" id="PS51504"/>
    </source>
</evidence>
<comment type="caution">
    <text evidence="9">The sequence shown here is derived from an EMBL/GenBank/DDBJ whole genome shotgun (WGS) entry which is preliminary data.</text>
</comment>
<evidence type="ECO:0000256" key="3">
    <source>
        <dbReference type="ARBA" id="ARBA00022454"/>
    </source>
</evidence>
<dbReference type="Proteomes" id="UP001374579">
    <property type="component" value="Unassembled WGS sequence"/>
</dbReference>
<dbReference type="SUPFAM" id="SSF46785">
    <property type="entry name" value="Winged helix' DNA-binding domain"/>
    <property type="match status" value="1"/>
</dbReference>
<dbReference type="PROSITE" id="PS51504">
    <property type="entry name" value="H15"/>
    <property type="match status" value="1"/>
</dbReference>
<reference evidence="9 10" key="1">
    <citation type="submission" date="2024-02" db="EMBL/GenBank/DDBJ databases">
        <title>Chromosome-scale genome assembly of the rough periwinkle Littorina saxatilis.</title>
        <authorList>
            <person name="De Jode A."/>
            <person name="Faria R."/>
            <person name="Formenti G."/>
            <person name="Sims Y."/>
            <person name="Smith T.P."/>
            <person name="Tracey A."/>
            <person name="Wood J.M.D."/>
            <person name="Zagrodzka Z.B."/>
            <person name="Johannesson K."/>
            <person name="Butlin R.K."/>
            <person name="Leder E.H."/>
        </authorList>
    </citation>
    <scope>NUCLEOTIDE SEQUENCE [LARGE SCALE GENOMIC DNA]</scope>
    <source>
        <strain evidence="9">Snail1</strain>
        <tissue evidence="9">Muscle</tissue>
    </source>
</reference>
<dbReference type="GO" id="GO:0030261">
    <property type="term" value="P:chromosome condensation"/>
    <property type="evidence" value="ECO:0007669"/>
    <property type="project" value="TreeGrafter"/>
</dbReference>
<proteinExistence type="inferred from homology"/>
<dbReference type="PANTHER" id="PTHR11467:SF36">
    <property type="entry name" value="HISTONE 24-RELATED"/>
    <property type="match status" value="1"/>
</dbReference>
<name>A0AAN9ALE1_9CAEN</name>
<evidence type="ECO:0000313" key="9">
    <source>
        <dbReference type="EMBL" id="KAK7089063.1"/>
    </source>
</evidence>
<dbReference type="EMBL" id="JBAMIC010003109">
    <property type="protein sequence ID" value="KAK7089063.1"/>
    <property type="molecule type" value="Genomic_DNA"/>
</dbReference>
<evidence type="ECO:0000313" key="10">
    <source>
        <dbReference type="Proteomes" id="UP001374579"/>
    </source>
</evidence>